<evidence type="ECO:0000313" key="3">
    <source>
        <dbReference type="Proteomes" id="UP001595704"/>
    </source>
</evidence>
<keyword evidence="1" id="KW-0732">Signal</keyword>
<dbReference type="EMBL" id="JBHRYC010000006">
    <property type="protein sequence ID" value="MFC3635938.1"/>
    <property type="molecule type" value="Genomic_DNA"/>
</dbReference>
<comment type="caution">
    <text evidence="2">The sequence shown here is derived from an EMBL/GenBank/DDBJ whole genome shotgun (WGS) entry which is preliminary data.</text>
</comment>
<protein>
    <submittedName>
        <fullName evidence="2">Uncharacterized protein</fullName>
    </submittedName>
</protein>
<name>A0ABV7UC71_9HYPH</name>
<dbReference type="Proteomes" id="UP001595704">
    <property type="component" value="Unassembled WGS sequence"/>
</dbReference>
<accession>A0ABV7UC71</accession>
<evidence type="ECO:0000313" key="2">
    <source>
        <dbReference type="EMBL" id="MFC3635938.1"/>
    </source>
</evidence>
<organism evidence="2 3">
    <name type="scientific">Camelimonas fluminis</name>
    <dbReference type="NCBI Taxonomy" id="1576911"/>
    <lineage>
        <taxon>Bacteria</taxon>
        <taxon>Pseudomonadati</taxon>
        <taxon>Pseudomonadota</taxon>
        <taxon>Alphaproteobacteria</taxon>
        <taxon>Hyphomicrobiales</taxon>
        <taxon>Chelatococcaceae</taxon>
        <taxon>Camelimonas</taxon>
    </lineage>
</organism>
<gene>
    <name evidence="2" type="ORF">ACFONL_00810</name>
</gene>
<feature type="chain" id="PRO_5045966417" evidence="1">
    <location>
        <begin position="25"/>
        <end position="331"/>
    </location>
</feature>
<feature type="signal peptide" evidence="1">
    <location>
        <begin position="1"/>
        <end position="24"/>
    </location>
</feature>
<sequence>MKTCFLSSLALATGLALASAPANAASRPAHVPASYLATPFGYMAPECVTFLKPHETLAGGRIVSKKDSSSRAAGSCAKPRYSRGGAALQAGGMASDATLDGYDLVAGAGLTRGVNFMHAGLTAPAAPAMSGDQSIYLFSSVYNDASPATNALRAVLGWNMFGKGQGWSLASMKLDNTGQLISTPLAPVNPGDPVNLVHDMSDPTGNGVRGPFTTSAYTQDFSQNASIKGSMLEQPANAIAAITMASYGVDDCRKLPAGGSIGGNYSLVQINDVENSDQLIKTVVAQQSFCNMKLTLTDARPNYAPLFSITYSADTPPVSQGRTARITYIAN</sequence>
<evidence type="ECO:0000256" key="1">
    <source>
        <dbReference type="SAM" id="SignalP"/>
    </source>
</evidence>
<dbReference type="RefSeq" id="WP_191319760.1">
    <property type="nucleotide sequence ID" value="NZ_BNCG01000010.1"/>
</dbReference>
<proteinExistence type="predicted"/>
<reference evidence="3" key="1">
    <citation type="journal article" date="2019" name="Int. J. Syst. Evol. Microbiol.">
        <title>The Global Catalogue of Microorganisms (GCM) 10K type strain sequencing project: providing services to taxonomists for standard genome sequencing and annotation.</title>
        <authorList>
            <consortium name="The Broad Institute Genomics Platform"/>
            <consortium name="The Broad Institute Genome Sequencing Center for Infectious Disease"/>
            <person name="Wu L."/>
            <person name="Ma J."/>
        </authorList>
    </citation>
    <scope>NUCLEOTIDE SEQUENCE [LARGE SCALE GENOMIC DNA]</scope>
    <source>
        <strain evidence="3">KCTC 42282</strain>
    </source>
</reference>
<keyword evidence="3" id="KW-1185">Reference proteome</keyword>